<keyword evidence="2" id="KW-1185">Reference proteome</keyword>
<dbReference type="RefSeq" id="WP_183603853.1">
    <property type="nucleotide sequence ID" value="NZ_JACHXK010000022.1"/>
</dbReference>
<organism evidence="1 2">
    <name type="scientific">Paenibacillus phyllosphaerae</name>
    <dbReference type="NCBI Taxonomy" id="274593"/>
    <lineage>
        <taxon>Bacteria</taxon>
        <taxon>Bacillati</taxon>
        <taxon>Bacillota</taxon>
        <taxon>Bacilli</taxon>
        <taxon>Bacillales</taxon>
        <taxon>Paenibacillaceae</taxon>
        <taxon>Paenibacillus</taxon>
    </lineage>
</organism>
<name>A0A7W5B3J5_9BACL</name>
<reference evidence="1 2" key="1">
    <citation type="submission" date="2020-08" db="EMBL/GenBank/DDBJ databases">
        <title>Genomic Encyclopedia of Type Strains, Phase III (KMG-III): the genomes of soil and plant-associated and newly described type strains.</title>
        <authorList>
            <person name="Whitman W."/>
        </authorList>
    </citation>
    <scope>NUCLEOTIDE SEQUENCE [LARGE SCALE GENOMIC DNA]</scope>
    <source>
        <strain evidence="1 2">CECT 5862</strain>
    </source>
</reference>
<accession>A0A7W5B3J5</accession>
<evidence type="ECO:0000313" key="2">
    <source>
        <dbReference type="Proteomes" id="UP000570361"/>
    </source>
</evidence>
<comment type="caution">
    <text evidence="1">The sequence shown here is derived from an EMBL/GenBank/DDBJ whole genome shotgun (WGS) entry which is preliminary data.</text>
</comment>
<dbReference type="Proteomes" id="UP000570361">
    <property type="component" value="Unassembled WGS sequence"/>
</dbReference>
<gene>
    <name evidence="1" type="ORF">FHS18_005893</name>
</gene>
<evidence type="ECO:0000313" key="1">
    <source>
        <dbReference type="EMBL" id="MBB3113780.1"/>
    </source>
</evidence>
<proteinExistence type="predicted"/>
<dbReference type="EMBL" id="JACHXK010000022">
    <property type="protein sequence ID" value="MBB3113780.1"/>
    <property type="molecule type" value="Genomic_DNA"/>
</dbReference>
<protein>
    <submittedName>
        <fullName evidence="1">Uncharacterized protein</fullName>
    </submittedName>
</protein>
<dbReference type="AlphaFoldDB" id="A0A7W5B3J5"/>
<sequence>MTNKDQIGIDQQQLVEAWQRTLPTTIKEGDRATVQADEADPKAIRITIEAAGHTMYSFDFKVTYVDSREVRTELVDAERDDRSIDERGAIPQQLVQDYTRHIHECAQALHGLTHA</sequence>